<keyword evidence="3" id="KW-1185">Reference proteome</keyword>
<gene>
    <name evidence="2" type="ORF">Tcan_03504</name>
</gene>
<dbReference type="EMBL" id="JPKZ01000729">
    <property type="protein sequence ID" value="KHN85793.1"/>
    <property type="molecule type" value="Genomic_DNA"/>
</dbReference>
<accession>A0A0B2VVX6</accession>
<dbReference type="AlphaFoldDB" id="A0A0B2VVX6"/>
<dbReference type="Proteomes" id="UP000031036">
    <property type="component" value="Unassembled WGS sequence"/>
</dbReference>
<evidence type="ECO:0000313" key="2">
    <source>
        <dbReference type="EMBL" id="KHN85793.1"/>
    </source>
</evidence>
<organism evidence="2 3">
    <name type="scientific">Toxocara canis</name>
    <name type="common">Canine roundworm</name>
    <dbReference type="NCBI Taxonomy" id="6265"/>
    <lineage>
        <taxon>Eukaryota</taxon>
        <taxon>Metazoa</taxon>
        <taxon>Ecdysozoa</taxon>
        <taxon>Nematoda</taxon>
        <taxon>Chromadorea</taxon>
        <taxon>Rhabditida</taxon>
        <taxon>Spirurina</taxon>
        <taxon>Ascaridomorpha</taxon>
        <taxon>Ascaridoidea</taxon>
        <taxon>Toxocaridae</taxon>
        <taxon>Toxocara</taxon>
    </lineage>
</organism>
<feature type="compositionally biased region" description="Basic residues" evidence="1">
    <location>
        <begin position="47"/>
        <end position="58"/>
    </location>
</feature>
<sequence>MVSLLAIRRTLFEMFDLEPPSPQETVTTQDREHRGPVEPNQGDHQPRRPIRTRRRPRRLNVEPRRRTYESAIEVFFEKATVIDSAATLKVARESIDYGENK</sequence>
<proteinExistence type="predicted"/>
<protein>
    <submittedName>
        <fullName evidence="2">Uncharacterized protein</fullName>
    </submittedName>
</protein>
<reference evidence="2 3" key="1">
    <citation type="submission" date="2014-11" db="EMBL/GenBank/DDBJ databases">
        <title>Genetic blueprint of the zoonotic pathogen Toxocara canis.</title>
        <authorList>
            <person name="Zhu X.-Q."/>
            <person name="Korhonen P.K."/>
            <person name="Cai H."/>
            <person name="Young N.D."/>
            <person name="Nejsum P."/>
            <person name="von Samson-Himmelstjerna G."/>
            <person name="Boag P.R."/>
            <person name="Tan P."/>
            <person name="Li Q."/>
            <person name="Min J."/>
            <person name="Yang Y."/>
            <person name="Wang X."/>
            <person name="Fang X."/>
            <person name="Hall R.S."/>
            <person name="Hofmann A."/>
            <person name="Sternberg P.W."/>
            <person name="Jex A.R."/>
            <person name="Gasser R.B."/>
        </authorList>
    </citation>
    <scope>NUCLEOTIDE SEQUENCE [LARGE SCALE GENOMIC DNA]</scope>
    <source>
        <strain evidence="2">PN_DK_2014</strain>
    </source>
</reference>
<name>A0A0B2VVX6_TOXCA</name>
<evidence type="ECO:0000256" key="1">
    <source>
        <dbReference type="SAM" id="MobiDB-lite"/>
    </source>
</evidence>
<feature type="region of interest" description="Disordered" evidence="1">
    <location>
        <begin position="16"/>
        <end position="63"/>
    </location>
</feature>
<evidence type="ECO:0000313" key="3">
    <source>
        <dbReference type="Proteomes" id="UP000031036"/>
    </source>
</evidence>
<comment type="caution">
    <text evidence="2">The sequence shown here is derived from an EMBL/GenBank/DDBJ whole genome shotgun (WGS) entry which is preliminary data.</text>
</comment>